<feature type="compositionally biased region" description="Basic and acidic residues" evidence="2">
    <location>
        <begin position="276"/>
        <end position="292"/>
    </location>
</feature>
<reference evidence="3" key="1">
    <citation type="submission" date="2023-01" db="EMBL/GenBank/DDBJ databases">
        <title>Exophiala dermititidis isolated from Cystic Fibrosis Patient.</title>
        <authorList>
            <person name="Kurbessoian T."/>
            <person name="Crocker A."/>
            <person name="Murante D."/>
            <person name="Hogan D.A."/>
            <person name="Stajich J.E."/>
        </authorList>
    </citation>
    <scope>NUCLEOTIDE SEQUENCE</scope>
    <source>
        <strain evidence="3">Ex8</strain>
    </source>
</reference>
<sequence>MSTSSLRSEGLHAKLQRLQEYSACDVSDALLKLQKTKSGEVSRAGYLADIGPIPTPPTSAETVRKVIAPASTLKLVSKHSPPEEAPPAEHSVPKGSHWVDLTEPGTILVIDQPSGQKCAAVGGIMAQRMKIRGLAGCVVGGRVRDMAELRNSELPIFALSKSTVGTNAESTVYARNVPVSITGVTVSPGDIVFCDSQEGVVIIPQELLDEALSLMPKLVAADDKVKDAVSRVGSEPSGKSGWYRPLPLPRPARPADGKSSNNEENPSLNPGPESESAERRAEVESARDRELAQDFETDEDQAPLQSTGKTSKRPLQETEFEVELYDATTKQWTGVTDERRKRLKTNEGGRQQRRGSNVGIGSSGARFELNADTGNSQATRPPSSPPPATNSAPTVSPYFANDPAPSARLSPPAASPAHSSEPSSPPASPTLGPVWRSNFMFVPSNDQKEALRRRCV</sequence>
<feature type="compositionally biased region" description="Basic and acidic residues" evidence="2">
    <location>
        <begin position="336"/>
        <end position="347"/>
    </location>
</feature>
<feature type="binding site" evidence="1">
    <location>
        <begin position="122"/>
        <end position="125"/>
    </location>
    <ligand>
        <name>substrate</name>
    </ligand>
</feature>
<evidence type="ECO:0000313" key="3">
    <source>
        <dbReference type="EMBL" id="KAJ8996139.1"/>
    </source>
</evidence>
<comment type="cofactor">
    <cofactor evidence="1">
        <name>Mg(2+)</name>
        <dbReference type="ChEBI" id="CHEBI:18420"/>
    </cofactor>
</comment>
<organism evidence="3 4">
    <name type="scientific">Exophiala dermatitidis</name>
    <name type="common">Black yeast-like fungus</name>
    <name type="synonym">Wangiella dermatitidis</name>
    <dbReference type="NCBI Taxonomy" id="5970"/>
    <lineage>
        <taxon>Eukaryota</taxon>
        <taxon>Fungi</taxon>
        <taxon>Dikarya</taxon>
        <taxon>Ascomycota</taxon>
        <taxon>Pezizomycotina</taxon>
        <taxon>Eurotiomycetes</taxon>
        <taxon>Chaetothyriomycetidae</taxon>
        <taxon>Chaetothyriales</taxon>
        <taxon>Herpotrichiellaceae</taxon>
        <taxon>Exophiala</taxon>
    </lineage>
</organism>
<dbReference type="GO" id="GO:0047443">
    <property type="term" value="F:4-hydroxy-4-methyl-2-oxoglutarate aldolase activity"/>
    <property type="evidence" value="ECO:0007669"/>
    <property type="project" value="TreeGrafter"/>
</dbReference>
<dbReference type="PANTHER" id="PTHR33254">
    <property type="entry name" value="4-HYDROXY-4-METHYL-2-OXOGLUTARATE ALDOLASE 3-RELATED"/>
    <property type="match status" value="1"/>
</dbReference>
<evidence type="ECO:0000313" key="4">
    <source>
        <dbReference type="Proteomes" id="UP001161757"/>
    </source>
</evidence>
<feature type="binding site" evidence="1">
    <location>
        <position position="144"/>
    </location>
    <ligand>
        <name>substrate</name>
    </ligand>
</feature>
<feature type="compositionally biased region" description="Low complexity" evidence="2">
    <location>
        <begin position="259"/>
        <end position="274"/>
    </location>
</feature>
<dbReference type="CDD" id="cd16841">
    <property type="entry name" value="RraA_family"/>
    <property type="match status" value="1"/>
</dbReference>
<dbReference type="Gene3D" id="3.50.30.40">
    <property type="entry name" value="Ribonuclease E inhibitor RraA/RraA-like"/>
    <property type="match status" value="1"/>
</dbReference>
<dbReference type="InterPro" id="IPR005493">
    <property type="entry name" value="RraA/RraA-like"/>
</dbReference>
<dbReference type="EMBL" id="JAJGCB010000001">
    <property type="protein sequence ID" value="KAJ8996139.1"/>
    <property type="molecule type" value="Genomic_DNA"/>
</dbReference>
<dbReference type="Proteomes" id="UP001161757">
    <property type="component" value="Unassembled WGS sequence"/>
</dbReference>
<feature type="region of interest" description="Disordered" evidence="2">
    <location>
        <begin position="77"/>
        <end position="96"/>
    </location>
</feature>
<feature type="compositionally biased region" description="Low complexity" evidence="2">
    <location>
        <begin position="389"/>
        <end position="422"/>
    </location>
</feature>
<dbReference type="PANTHER" id="PTHR33254:SF4">
    <property type="entry name" value="4-HYDROXY-4-METHYL-2-OXOGLUTARATE ALDOLASE 3-RELATED"/>
    <property type="match status" value="1"/>
</dbReference>
<evidence type="ECO:0000256" key="2">
    <source>
        <dbReference type="SAM" id="MobiDB-lite"/>
    </source>
</evidence>
<gene>
    <name evidence="3" type="ORF">HRR80_000874</name>
</gene>
<protein>
    <submittedName>
        <fullName evidence="3">Uncharacterized protein</fullName>
    </submittedName>
</protein>
<name>A0AAN6F4B8_EXODE</name>
<feature type="region of interest" description="Disordered" evidence="2">
    <location>
        <begin position="229"/>
        <end position="434"/>
    </location>
</feature>
<proteinExistence type="predicted"/>
<feature type="binding site" evidence="1">
    <location>
        <position position="145"/>
    </location>
    <ligand>
        <name>Mg(2+)</name>
        <dbReference type="ChEBI" id="CHEBI:18420"/>
    </ligand>
</feature>
<dbReference type="GO" id="GO:0008948">
    <property type="term" value="F:oxaloacetate decarboxylase activity"/>
    <property type="evidence" value="ECO:0007669"/>
    <property type="project" value="TreeGrafter"/>
</dbReference>
<comment type="caution">
    <text evidence="3">The sequence shown here is derived from an EMBL/GenBank/DDBJ whole genome shotgun (WGS) entry which is preliminary data.</text>
</comment>
<keyword evidence="1" id="KW-0460">Magnesium</keyword>
<dbReference type="InterPro" id="IPR036704">
    <property type="entry name" value="RraA/RraA-like_sf"/>
</dbReference>
<accession>A0AAN6F4B8</accession>
<dbReference type="SUPFAM" id="SSF89562">
    <property type="entry name" value="RraA-like"/>
    <property type="match status" value="1"/>
</dbReference>
<dbReference type="Pfam" id="PF03737">
    <property type="entry name" value="RraA-like"/>
    <property type="match status" value="1"/>
</dbReference>
<dbReference type="AlphaFoldDB" id="A0AAN6F4B8"/>
<dbReference type="GO" id="GO:0046872">
    <property type="term" value="F:metal ion binding"/>
    <property type="evidence" value="ECO:0007669"/>
    <property type="project" value="UniProtKB-KW"/>
</dbReference>
<evidence type="ECO:0000256" key="1">
    <source>
        <dbReference type="PIRSR" id="PIRSR605493-1"/>
    </source>
</evidence>
<keyword evidence="1" id="KW-0479">Metal-binding</keyword>